<evidence type="ECO:0000313" key="2">
    <source>
        <dbReference type="Proteomes" id="UP000762676"/>
    </source>
</evidence>
<dbReference type="AlphaFoldDB" id="A0AAV4H754"/>
<evidence type="ECO:0000313" key="1">
    <source>
        <dbReference type="EMBL" id="GFR93317.1"/>
    </source>
</evidence>
<dbReference type="Proteomes" id="UP000762676">
    <property type="component" value="Unassembled WGS sequence"/>
</dbReference>
<organism evidence="1 2">
    <name type="scientific">Elysia marginata</name>
    <dbReference type="NCBI Taxonomy" id="1093978"/>
    <lineage>
        <taxon>Eukaryota</taxon>
        <taxon>Metazoa</taxon>
        <taxon>Spiralia</taxon>
        <taxon>Lophotrochozoa</taxon>
        <taxon>Mollusca</taxon>
        <taxon>Gastropoda</taxon>
        <taxon>Heterobranchia</taxon>
        <taxon>Euthyneura</taxon>
        <taxon>Panpulmonata</taxon>
        <taxon>Sacoglossa</taxon>
        <taxon>Placobranchoidea</taxon>
        <taxon>Plakobranchidae</taxon>
        <taxon>Elysia</taxon>
    </lineage>
</organism>
<gene>
    <name evidence="1" type="ORF">ElyMa_002639800</name>
</gene>
<comment type="caution">
    <text evidence="1">The sequence shown here is derived from an EMBL/GenBank/DDBJ whole genome shotgun (WGS) entry which is preliminary data.</text>
</comment>
<reference evidence="1 2" key="1">
    <citation type="journal article" date="2021" name="Elife">
        <title>Chloroplast acquisition without the gene transfer in kleptoplastic sea slugs, Plakobranchus ocellatus.</title>
        <authorList>
            <person name="Maeda T."/>
            <person name="Takahashi S."/>
            <person name="Yoshida T."/>
            <person name="Shimamura S."/>
            <person name="Takaki Y."/>
            <person name="Nagai Y."/>
            <person name="Toyoda A."/>
            <person name="Suzuki Y."/>
            <person name="Arimoto A."/>
            <person name="Ishii H."/>
            <person name="Satoh N."/>
            <person name="Nishiyama T."/>
            <person name="Hasebe M."/>
            <person name="Maruyama T."/>
            <person name="Minagawa J."/>
            <person name="Obokata J."/>
            <person name="Shigenobu S."/>
        </authorList>
    </citation>
    <scope>NUCLEOTIDE SEQUENCE [LARGE SCALE GENOMIC DNA]</scope>
</reference>
<dbReference type="EMBL" id="BMAT01005453">
    <property type="protein sequence ID" value="GFR93317.1"/>
    <property type="molecule type" value="Genomic_DNA"/>
</dbReference>
<keyword evidence="2" id="KW-1185">Reference proteome</keyword>
<sequence>MRVPDEDKAPFRPNTSVLNCDDYVIDVMTCCWAEIPESRPNFHMIWNRLKPMRTGMGSEVKAHRTETGKQIEGIGSLDVYVLKALKQAEKREERAWAYKE</sequence>
<proteinExistence type="predicted"/>
<accession>A0AAV4H754</accession>
<dbReference type="Gene3D" id="1.10.510.10">
    <property type="entry name" value="Transferase(Phosphotransferase) domain 1"/>
    <property type="match status" value="1"/>
</dbReference>
<protein>
    <submittedName>
        <fullName evidence="1">Guanylate cyclase</fullName>
    </submittedName>
</protein>
<name>A0AAV4H754_9GAST</name>